<keyword evidence="3" id="KW-1185">Reference proteome</keyword>
<dbReference type="AlphaFoldDB" id="A0AAT9PBJ2"/>
<dbReference type="RefSeq" id="WP_338412056.1">
    <property type="nucleotide sequence ID" value="NZ_CP093310.2"/>
</dbReference>
<evidence type="ECO:0000256" key="1">
    <source>
        <dbReference type="SAM" id="MobiDB-lite"/>
    </source>
</evidence>
<gene>
    <name evidence="2" type="ORF">MN210_10960</name>
</gene>
<protein>
    <submittedName>
        <fullName evidence="2">Uncharacterized protein</fullName>
    </submittedName>
</protein>
<accession>A0AAT9PBJ2</accession>
<feature type="compositionally biased region" description="Polar residues" evidence="1">
    <location>
        <begin position="132"/>
        <end position="142"/>
    </location>
</feature>
<evidence type="ECO:0000313" key="2">
    <source>
        <dbReference type="EMBL" id="UNK04721.2"/>
    </source>
</evidence>
<dbReference type="KEGG" id="prae:MN210_10960"/>
<organism evidence="2 3">
    <name type="scientific">Psychrobacter raelei</name>
    <dbReference type="NCBI Taxonomy" id="2565531"/>
    <lineage>
        <taxon>Bacteria</taxon>
        <taxon>Pseudomonadati</taxon>
        <taxon>Pseudomonadota</taxon>
        <taxon>Gammaproteobacteria</taxon>
        <taxon>Moraxellales</taxon>
        <taxon>Moraxellaceae</taxon>
        <taxon>Psychrobacter</taxon>
    </lineage>
</organism>
<evidence type="ECO:0000313" key="3">
    <source>
        <dbReference type="Proteomes" id="UP000829560"/>
    </source>
</evidence>
<name>A0AAT9PBJ2_9GAMM</name>
<proteinExistence type="predicted"/>
<sequence>MSVENLVDSIYRLFVKTADEAPSYTKLPHLLKCEPPVKDPVLDDVTATDDRRTVKVPVDFTEDSEIEFEYALDATNPVHMAIQDAFDNRTELDFKYVYVTAPKMSRGFKAMVVKLTPDAEDKKKKMRMKGTLSITSDPTVLETSDPVVAG</sequence>
<reference evidence="2" key="1">
    <citation type="submission" date="2024-03" db="EMBL/GenBank/DDBJ databases">
        <title>Psychrobacter raelis sp. nov. isolated from a dog with peritonitis.</title>
        <authorList>
            <person name="Schiavone A."/>
            <person name="Manzulli V."/>
            <person name="Camarda A."/>
            <person name="Cafiero M.A."/>
            <person name="Vasco I."/>
            <person name="Marino L."/>
            <person name="Pennuzzi G."/>
            <person name="Serrecchia L."/>
            <person name="Galante D."/>
            <person name="Pugliese N."/>
        </authorList>
    </citation>
    <scope>NUCLEOTIDE SEQUENCE</scope>
    <source>
        <strain evidence="2">PraFG1</strain>
    </source>
</reference>
<dbReference type="Proteomes" id="UP000829560">
    <property type="component" value="Chromosome"/>
</dbReference>
<dbReference type="Gene3D" id="4.10.410.40">
    <property type="match status" value="1"/>
</dbReference>
<feature type="region of interest" description="Disordered" evidence="1">
    <location>
        <begin position="126"/>
        <end position="150"/>
    </location>
</feature>
<dbReference type="EMBL" id="CP093310">
    <property type="protein sequence ID" value="UNK04721.2"/>
    <property type="molecule type" value="Genomic_DNA"/>
</dbReference>